<protein>
    <submittedName>
        <fullName evidence="2">Polyprotein protein</fullName>
    </submittedName>
</protein>
<dbReference type="EnsemblPlants" id="PGSC0003DMT400090612">
    <property type="protein sequence ID" value="PGSC0003DMT400090612"/>
    <property type="gene ID" value="PGSC0003DMG400040183"/>
</dbReference>
<sequence length="103" mass="10887">MSMIFRTVQIPDMPIDTDVPPATTRDKVGAEELDAAESEAENDEEHIGVDEEATYEGLTEVEEAMVDSAVHISLAEKPMVDPSGAGTADVTPGTDAPQNGETV</sequence>
<dbReference type="Proteomes" id="UP000011115">
    <property type="component" value="Unassembled WGS sequence"/>
</dbReference>
<feature type="region of interest" description="Disordered" evidence="1">
    <location>
        <begin position="79"/>
        <end position="103"/>
    </location>
</feature>
<keyword evidence="3" id="KW-1185">Reference proteome</keyword>
<evidence type="ECO:0000313" key="2">
    <source>
        <dbReference type="EnsemblPlants" id="PGSC0003DMT400090612"/>
    </source>
</evidence>
<dbReference type="AlphaFoldDB" id="M1DKS5"/>
<proteinExistence type="predicted"/>
<name>M1DKS5_SOLTU</name>
<accession>M1DKS5</accession>
<evidence type="ECO:0000313" key="3">
    <source>
        <dbReference type="Proteomes" id="UP000011115"/>
    </source>
</evidence>
<dbReference type="PaxDb" id="4113-PGSC0003DMT400090612"/>
<dbReference type="InParanoid" id="M1DKS5"/>
<organism evidence="2 3">
    <name type="scientific">Solanum tuberosum</name>
    <name type="common">Potato</name>
    <dbReference type="NCBI Taxonomy" id="4113"/>
    <lineage>
        <taxon>Eukaryota</taxon>
        <taxon>Viridiplantae</taxon>
        <taxon>Streptophyta</taxon>
        <taxon>Embryophyta</taxon>
        <taxon>Tracheophyta</taxon>
        <taxon>Spermatophyta</taxon>
        <taxon>Magnoliopsida</taxon>
        <taxon>eudicotyledons</taxon>
        <taxon>Gunneridae</taxon>
        <taxon>Pentapetalae</taxon>
        <taxon>asterids</taxon>
        <taxon>lamiids</taxon>
        <taxon>Solanales</taxon>
        <taxon>Solanaceae</taxon>
        <taxon>Solanoideae</taxon>
        <taxon>Solaneae</taxon>
        <taxon>Solanum</taxon>
    </lineage>
</organism>
<dbReference type="HOGENOM" id="CLU_029307_11_1_1"/>
<dbReference type="Gramene" id="PGSC0003DMT400090612">
    <property type="protein sequence ID" value="PGSC0003DMT400090612"/>
    <property type="gene ID" value="PGSC0003DMG400040183"/>
</dbReference>
<evidence type="ECO:0000256" key="1">
    <source>
        <dbReference type="SAM" id="MobiDB-lite"/>
    </source>
</evidence>
<reference evidence="2" key="2">
    <citation type="submission" date="2015-06" db="UniProtKB">
        <authorList>
            <consortium name="EnsemblPlants"/>
        </authorList>
    </citation>
    <scope>IDENTIFICATION</scope>
    <source>
        <strain evidence="2">DM1-3 516 R44</strain>
    </source>
</reference>
<reference evidence="3" key="1">
    <citation type="journal article" date="2011" name="Nature">
        <title>Genome sequence and analysis of the tuber crop potato.</title>
        <authorList>
            <consortium name="The Potato Genome Sequencing Consortium"/>
        </authorList>
    </citation>
    <scope>NUCLEOTIDE SEQUENCE [LARGE SCALE GENOMIC DNA]</scope>
    <source>
        <strain evidence="3">cv. DM1-3 516 R44</strain>
    </source>
</reference>